<dbReference type="InterPro" id="IPR029063">
    <property type="entry name" value="SAM-dependent_MTases_sf"/>
</dbReference>
<keyword evidence="2" id="KW-0808">Transferase</keyword>
<dbReference type="NCBIfam" id="NF040568">
    <property type="entry name" value="SCO2525_fam"/>
    <property type="match status" value="1"/>
</dbReference>
<keyword evidence="5" id="KW-1185">Reference proteome</keyword>
<accession>A0A918CD49</accession>
<reference evidence="4" key="2">
    <citation type="submission" date="2020-09" db="EMBL/GenBank/DDBJ databases">
        <authorList>
            <person name="Sun Q."/>
            <person name="Ohkuma M."/>
        </authorList>
    </citation>
    <scope>NUCLEOTIDE SEQUENCE</scope>
    <source>
        <strain evidence="4">JCM 4346</strain>
    </source>
</reference>
<evidence type="ECO:0000256" key="2">
    <source>
        <dbReference type="ARBA" id="ARBA00022679"/>
    </source>
</evidence>
<evidence type="ECO:0000313" key="5">
    <source>
        <dbReference type="Proteomes" id="UP000658320"/>
    </source>
</evidence>
<dbReference type="PROSITE" id="PS51681">
    <property type="entry name" value="SAM_MT_NNMT_PNMT_TEMT"/>
    <property type="match status" value="1"/>
</dbReference>
<proteinExistence type="predicted"/>
<dbReference type="Proteomes" id="UP000658320">
    <property type="component" value="Unassembled WGS sequence"/>
</dbReference>
<evidence type="ECO:0000256" key="1">
    <source>
        <dbReference type="ARBA" id="ARBA00022603"/>
    </source>
</evidence>
<keyword evidence="3" id="KW-0949">S-adenosyl-L-methionine</keyword>
<dbReference type="PANTHER" id="PTHR10867:SF17">
    <property type="entry name" value="NICOTINAMIDE N-METHYLTRANSFERASE"/>
    <property type="match status" value="1"/>
</dbReference>
<comment type="caution">
    <text evidence="4">The sequence shown here is derived from an EMBL/GenBank/DDBJ whole genome shotgun (WGS) entry which is preliminary data.</text>
</comment>
<reference evidence="4" key="1">
    <citation type="journal article" date="2014" name="Int. J. Syst. Evol. Microbiol.">
        <title>Complete genome sequence of Corynebacterium casei LMG S-19264T (=DSM 44701T), isolated from a smear-ripened cheese.</title>
        <authorList>
            <consortium name="US DOE Joint Genome Institute (JGI-PGF)"/>
            <person name="Walter F."/>
            <person name="Albersmeier A."/>
            <person name="Kalinowski J."/>
            <person name="Ruckert C."/>
        </authorList>
    </citation>
    <scope>NUCLEOTIDE SEQUENCE</scope>
    <source>
        <strain evidence="4">JCM 4346</strain>
    </source>
</reference>
<dbReference type="PANTHER" id="PTHR10867">
    <property type="entry name" value="NNMT/PNMT/TEMT FAMILY MEMBER"/>
    <property type="match status" value="1"/>
</dbReference>
<dbReference type="Pfam" id="PF01234">
    <property type="entry name" value="NNMT_PNMT_TEMT"/>
    <property type="match status" value="1"/>
</dbReference>
<dbReference type="InterPro" id="IPR000940">
    <property type="entry name" value="NNMT_TEMT_trans"/>
</dbReference>
<name>A0A918CD49_9ACTN</name>
<evidence type="ECO:0000256" key="3">
    <source>
        <dbReference type="ARBA" id="ARBA00022691"/>
    </source>
</evidence>
<dbReference type="SUPFAM" id="SSF53335">
    <property type="entry name" value="S-adenosyl-L-methionine-dependent methyltransferases"/>
    <property type="match status" value="1"/>
</dbReference>
<evidence type="ECO:0008006" key="6">
    <source>
        <dbReference type="Google" id="ProtNLM"/>
    </source>
</evidence>
<dbReference type="EMBL" id="BMSX01000008">
    <property type="protein sequence ID" value="GGR18283.1"/>
    <property type="molecule type" value="Genomic_DNA"/>
</dbReference>
<dbReference type="AlphaFoldDB" id="A0A918CD49"/>
<dbReference type="Gene3D" id="3.40.50.150">
    <property type="entry name" value="Vaccinia Virus protein VP39"/>
    <property type="match status" value="1"/>
</dbReference>
<organism evidence="4 5">
    <name type="scientific">Streptomyces aurantiogriseus</name>
    <dbReference type="NCBI Taxonomy" id="66870"/>
    <lineage>
        <taxon>Bacteria</taxon>
        <taxon>Bacillati</taxon>
        <taxon>Actinomycetota</taxon>
        <taxon>Actinomycetes</taxon>
        <taxon>Kitasatosporales</taxon>
        <taxon>Streptomycetaceae</taxon>
        <taxon>Streptomyces</taxon>
    </lineage>
</organism>
<gene>
    <name evidence="4" type="ORF">GCM10010251_37960</name>
</gene>
<keyword evidence="1" id="KW-0489">Methyltransferase</keyword>
<dbReference type="GO" id="GO:0032259">
    <property type="term" value="P:methylation"/>
    <property type="evidence" value="ECO:0007669"/>
    <property type="project" value="UniProtKB-KW"/>
</dbReference>
<dbReference type="GO" id="GO:0008168">
    <property type="term" value="F:methyltransferase activity"/>
    <property type="evidence" value="ECO:0007669"/>
    <property type="project" value="UniProtKB-KW"/>
</dbReference>
<protein>
    <recommendedName>
        <fullName evidence="6">Methyltransferase</fullName>
    </recommendedName>
</protein>
<evidence type="ECO:0000313" key="4">
    <source>
        <dbReference type="EMBL" id="GGR18283.1"/>
    </source>
</evidence>
<sequence>MLWDTFDPDEYIKRNYLEIQSVDREILTRVRDHFRDHFGKDGGRVGSGIDVGAGPNLYPALAMLPWCDRITLLERSESNLRYLRSQLSGYDANWDQFWEVLKSGDDDEGQAYAELGTDPRVRFKEAVQEPVAGSLFDLCSGAERWDLGTMFFVAESITTSLDEFRRGVGCFMSALNPGAPFAAAFMEHSEGYRVGSQEFPARDIDRAEVTSALKDYAEGVSIHRMANPKQLVREGYTGMILACGRRKH</sequence>